<name>A0ABW9NSB9_9ACTN</name>
<dbReference type="CDD" id="cd00090">
    <property type="entry name" value="HTH_ARSR"/>
    <property type="match status" value="1"/>
</dbReference>
<feature type="domain" description="HTH arsR-type" evidence="4">
    <location>
        <begin position="248"/>
        <end position="321"/>
    </location>
</feature>
<keyword evidence="3" id="KW-0804">Transcription</keyword>
<gene>
    <name evidence="5" type="ORF">FFZ77_11530</name>
</gene>
<protein>
    <submittedName>
        <fullName evidence="5">Helix-turn-helix transcriptional regulator</fullName>
    </submittedName>
</protein>
<keyword evidence="1" id="KW-0805">Transcription regulation</keyword>
<dbReference type="PANTHER" id="PTHR43132">
    <property type="entry name" value="ARSENICAL RESISTANCE OPERON REPRESSOR ARSR-RELATED"/>
    <property type="match status" value="1"/>
</dbReference>
<sequence>MLRVYFTSDDLARVRVAAAPDPLWEITNSFQILVSGRERAAFGEWRRQTRGRLPQVCAALTTLLPPRGYSPDFLTPDLHGSFHLESALDTVLSTPRAWLRTDMTRLAAAAPGRLTGLARALAGGEPPALRTLGTALRAYHQHALAPYWEVVQAHVDADRALRARAMMAEGVEGLLAGFRPVMRWKPPVLEAHYPVERELRLNGLGLLLQPSFFCVRTPVTLADGERRPVLAYPLQHPLGGTHRGGSPEPLGALIGRTRAAVLETVVSGCTTSELAGRLGISGPAASQHTAVLREAGLILSVRRSKNVLHTITPAGLSLLRSAPPTGPGSTTRKP</sequence>
<dbReference type="Gene3D" id="1.10.10.10">
    <property type="entry name" value="Winged helix-like DNA-binding domain superfamily/Winged helix DNA-binding domain"/>
    <property type="match status" value="1"/>
</dbReference>
<dbReference type="RefSeq" id="WP_153482868.1">
    <property type="nucleotide sequence ID" value="NZ_VDEQ01000112.1"/>
</dbReference>
<keyword evidence="2" id="KW-0238">DNA-binding</keyword>
<evidence type="ECO:0000256" key="3">
    <source>
        <dbReference type="ARBA" id="ARBA00023163"/>
    </source>
</evidence>
<evidence type="ECO:0000313" key="5">
    <source>
        <dbReference type="EMBL" id="MQS36207.1"/>
    </source>
</evidence>
<organism evidence="5 6">
    <name type="scientific">Streptomyces katsurahamanus</name>
    <dbReference type="NCBI Taxonomy" id="2577098"/>
    <lineage>
        <taxon>Bacteria</taxon>
        <taxon>Bacillati</taxon>
        <taxon>Actinomycetota</taxon>
        <taxon>Actinomycetes</taxon>
        <taxon>Kitasatosporales</taxon>
        <taxon>Streptomycetaceae</taxon>
        <taxon>Streptomyces</taxon>
    </lineage>
</organism>
<dbReference type="SMART" id="SM00418">
    <property type="entry name" value="HTH_ARSR"/>
    <property type="match status" value="1"/>
</dbReference>
<dbReference type="InterPro" id="IPR051011">
    <property type="entry name" value="Metal_resp_trans_reg"/>
</dbReference>
<reference evidence="5 6" key="1">
    <citation type="submission" date="2019-06" db="EMBL/GenBank/DDBJ databases">
        <title>Comparative genomics and metabolomics analyses of clavulanic acid producing Streptomyces species provides insight into specialized metabolism and evolution of beta-lactam biosynthetic gene clusters.</title>
        <authorList>
            <person name="Moore M.A."/>
            <person name="Cruz-Morales P."/>
            <person name="Barona Gomez F."/>
            <person name="Kapil T."/>
        </authorList>
    </citation>
    <scope>NUCLEOTIDE SEQUENCE [LARGE SCALE GENOMIC DNA]</scope>
    <source>
        <strain evidence="5 6">T-272</strain>
    </source>
</reference>
<dbReference type="Proteomes" id="UP000460558">
    <property type="component" value="Unassembled WGS sequence"/>
</dbReference>
<dbReference type="InterPro" id="IPR036390">
    <property type="entry name" value="WH_DNA-bd_sf"/>
</dbReference>
<dbReference type="EMBL" id="VDEQ01000112">
    <property type="protein sequence ID" value="MQS36207.1"/>
    <property type="molecule type" value="Genomic_DNA"/>
</dbReference>
<dbReference type="InterPro" id="IPR011991">
    <property type="entry name" value="ArsR-like_HTH"/>
</dbReference>
<evidence type="ECO:0000256" key="2">
    <source>
        <dbReference type="ARBA" id="ARBA00023125"/>
    </source>
</evidence>
<dbReference type="InterPro" id="IPR036388">
    <property type="entry name" value="WH-like_DNA-bd_sf"/>
</dbReference>
<evidence type="ECO:0000313" key="6">
    <source>
        <dbReference type="Proteomes" id="UP000460558"/>
    </source>
</evidence>
<proteinExistence type="predicted"/>
<accession>A0ABW9NSB9</accession>
<dbReference type="PANTHER" id="PTHR43132:SF8">
    <property type="entry name" value="HTH-TYPE TRANSCRIPTIONAL REGULATOR KMTR"/>
    <property type="match status" value="1"/>
</dbReference>
<keyword evidence="6" id="KW-1185">Reference proteome</keyword>
<evidence type="ECO:0000259" key="4">
    <source>
        <dbReference type="SMART" id="SM00418"/>
    </source>
</evidence>
<dbReference type="InterPro" id="IPR001845">
    <property type="entry name" value="HTH_ArsR_DNA-bd_dom"/>
</dbReference>
<dbReference type="SUPFAM" id="SSF46785">
    <property type="entry name" value="Winged helix' DNA-binding domain"/>
    <property type="match status" value="1"/>
</dbReference>
<comment type="caution">
    <text evidence="5">The sequence shown here is derived from an EMBL/GenBank/DDBJ whole genome shotgun (WGS) entry which is preliminary data.</text>
</comment>
<evidence type="ECO:0000256" key="1">
    <source>
        <dbReference type="ARBA" id="ARBA00023015"/>
    </source>
</evidence>